<accession>A0A8S9FZV6</accession>
<name>A0A8S9FZV6_BRACR</name>
<evidence type="ECO:0000313" key="3">
    <source>
        <dbReference type="Proteomes" id="UP000712281"/>
    </source>
</evidence>
<dbReference type="PANTHER" id="PTHR33411">
    <property type="entry name" value="OS08G0392500 PROTEIN"/>
    <property type="match status" value="1"/>
</dbReference>
<evidence type="ECO:0000256" key="1">
    <source>
        <dbReference type="SAM" id="MobiDB-lite"/>
    </source>
</evidence>
<dbReference type="PANTHER" id="PTHR33411:SF34">
    <property type="entry name" value="PROTEIN, PUTATIVE-RELATED"/>
    <property type="match status" value="1"/>
</dbReference>
<dbReference type="InterPro" id="IPR004252">
    <property type="entry name" value="Probable_transposase_24"/>
</dbReference>
<dbReference type="AlphaFoldDB" id="A0A8S9FZV6"/>
<feature type="region of interest" description="Disordered" evidence="1">
    <location>
        <begin position="1"/>
        <end position="30"/>
    </location>
</feature>
<organism evidence="2 3">
    <name type="scientific">Brassica cretica</name>
    <name type="common">Mustard</name>
    <dbReference type="NCBI Taxonomy" id="69181"/>
    <lineage>
        <taxon>Eukaryota</taxon>
        <taxon>Viridiplantae</taxon>
        <taxon>Streptophyta</taxon>
        <taxon>Embryophyta</taxon>
        <taxon>Tracheophyta</taxon>
        <taxon>Spermatophyta</taxon>
        <taxon>Magnoliopsida</taxon>
        <taxon>eudicotyledons</taxon>
        <taxon>Gunneridae</taxon>
        <taxon>Pentapetalae</taxon>
        <taxon>rosids</taxon>
        <taxon>malvids</taxon>
        <taxon>Brassicales</taxon>
        <taxon>Brassicaceae</taxon>
        <taxon>Brassiceae</taxon>
        <taxon>Brassica</taxon>
    </lineage>
</organism>
<dbReference type="Proteomes" id="UP000712281">
    <property type="component" value="Unassembled WGS sequence"/>
</dbReference>
<gene>
    <name evidence="2" type="ORF">F2Q68_00020493</name>
</gene>
<sequence length="286" mass="31898">MPAVTTPAPAPAQPIGPSSSGSAAPPAAPPTYVRRTEDALLCAPSRINQLHLHPDKPNGALWFGVDPEVHAFIRATWQGDYWGLWQSWIKVPEPKRIGWWHSFIVSDPEPSPFLFLNEAKAKSQSAADYRTSAPVGLKMHVHGAGPRCFVNIGYHMMIDQGLDALPSFTDLARKTHTRKDGTFMDERTEQLVLEVEQAVEEMETVFTGFDRLREARNVKQGSDEELIGIDLVVVDEKVSFPPENLLVFSMGKVWWRALLPMQVSEAAAQIWTKSNPENIVFKLGVY</sequence>
<feature type="compositionally biased region" description="Low complexity" evidence="1">
    <location>
        <begin position="15"/>
        <end position="25"/>
    </location>
</feature>
<reference evidence="2" key="1">
    <citation type="submission" date="2019-12" db="EMBL/GenBank/DDBJ databases">
        <title>Genome sequencing and annotation of Brassica cretica.</title>
        <authorList>
            <person name="Studholme D.J."/>
            <person name="Sarris P.F."/>
        </authorList>
    </citation>
    <scope>NUCLEOTIDE SEQUENCE</scope>
    <source>
        <strain evidence="2">PFS-001/15</strain>
        <tissue evidence="2">Leaf</tissue>
    </source>
</reference>
<dbReference type="EMBL" id="QGKW02002228">
    <property type="protein sequence ID" value="KAF2537608.1"/>
    <property type="molecule type" value="Genomic_DNA"/>
</dbReference>
<evidence type="ECO:0000313" key="2">
    <source>
        <dbReference type="EMBL" id="KAF2537608.1"/>
    </source>
</evidence>
<comment type="caution">
    <text evidence="2">The sequence shown here is derived from an EMBL/GenBank/DDBJ whole genome shotgun (WGS) entry which is preliminary data.</text>
</comment>
<dbReference type="Pfam" id="PF03004">
    <property type="entry name" value="Transposase_24"/>
    <property type="match status" value="1"/>
</dbReference>
<proteinExistence type="predicted"/>
<protein>
    <submittedName>
        <fullName evidence="2">Uncharacterized protein</fullName>
    </submittedName>
</protein>